<evidence type="ECO:0000313" key="2">
    <source>
        <dbReference type="EMBL" id="WDE98860.1"/>
    </source>
</evidence>
<organism evidence="2 3">
    <name type="scientific">Lentisphaera profundi</name>
    <dbReference type="NCBI Taxonomy" id="1658616"/>
    <lineage>
        <taxon>Bacteria</taxon>
        <taxon>Pseudomonadati</taxon>
        <taxon>Lentisphaerota</taxon>
        <taxon>Lentisphaeria</taxon>
        <taxon>Lentisphaerales</taxon>
        <taxon>Lentisphaeraceae</taxon>
        <taxon>Lentisphaera</taxon>
    </lineage>
</organism>
<evidence type="ECO:0000313" key="3">
    <source>
        <dbReference type="Proteomes" id="UP001214250"/>
    </source>
</evidence>
<reference evidence="2 3" key="1">
    <citation type="submission" date="2023-02" db="EMBL/GenBank/DDBJ databases">
        <title>Genome sequence of Lentisphaera profundi SAORIC-696.</title>
        <authorList>
            <person name="Kim e."/>
            <person name="Cho J.-C."/>
            <person name="Choi A."/>
            <person name="Kang I."/>
        </authorList>
    </citation>
    <scope>NUCLEOTIDE SEQUENCE [LARGE SCALE GENOMIC DNA]</scope>
    <source>
        <strain evidence="2 3">SAORIC-696</strain>
    </source>
</reference>
<keyword evidence="3" id="KW-1185">Reference proteome</keyword>
<gene>
    <name evidence="2" type="ORF">PQO03_13550</name>
</gene>
<protein>
    <submittedName>
        <fullName evidence="2">DUF4405 domain-containing protein</fullName>
    </submittedName>
</protein>
<keyword evidence="1" id="KW-1133">Transmembrane helix</keyword>
<dbReference type="RefSeq" id="WP_274153729.1">
    <property type="nucleotide sequence ID" value="NZ_CP117812.1"/>
</dbReference>
<dbReference type="Proteomes" id="UP001214250">
    <property type="component" value="Chromosome 2"/>
</dbReference>
<keyword evidence="1" id="KW-0472">Membrane</keyword>
<sequence>MRHFVNIALLLCFATLATSGIMSYVLPFDIDTARVHIIFGLATLILIGLHLIGKGKYFKAVLSSKSKISLPKKNLVLIVVIWLALLIASLMNASPAKQIISQSYESRRAHEIVRTNPLMQSLNEKNIHNSTRLKENTEDKALAIHLNFNSELESAPAMAIWAESKAGTIIENIYLSPELAYSEEVSWNGKKTQRHKLLPIWRQRYTLLTGIDPDGELDLMSGATSSHTFSLEKYLKSDGDEYVVFVELKEEGFDSVIYSTYVDHSEKKQFRLLELTGSSLQTEGAPKGSLNYDTESIKNAPLDLGLVESQQ</sequence>
<feature type="transmembrane region" description="Helical" evidence="1">
    <location>
        <begin position="74"/>
        <end position="93"/>
    </location>
</feature>
<dbReference type="EMBL" id="CP117812">
    <property type="protein sequence ID" value="WDE98860.1"/>
    <property type="molecule type" value="Genomic_DNA"/>
</dbReference>
<name>A0ABY7W095_9BACT</name>
<keyword evidence="1" id="KW-0812">Transmembrane</keyword>
<accession>A0ABY7W095</accession>
<evidence type="ECO:0000256" key="1">
    <source>
        <dbReference type="SAM" id="Phobius"/>
    </source>
</evidence>
<proteinExistence type="predicted"/>
<feature type="transmembrane region" description="Helical" evidence="1">
    <location>
        <begin position="33"/>
        <end position="53"/>
    </location>
</feature>